<comment type="similarity">
    <text evidence="1">Belongs to the RecJ family.</text>
</comment>
<proteinExistence type="inferred from homology"/>
<evidence type="ECO:0000256" key="5">
    <source>
        <dbReference type="ARBA" id="ARBA00022839"/>
    </source>
</evidence>
<dbReference type="NCBIfam" id="TIGR00644">
    <property type="entry name" value="recJ"/>
    <property type="match status" value="1"/>
</dbReference>
<evidence type="ECO:0000256" key="4">
    <source>
        <dbReference type="ARBA" id="ARBA00022801"/>
    </source>
</evidence>
<dbReference type="RefSeq" id="WP_309866111.1">
    <property type="nucleotide sequence ID" value="NZ_JAVDQG010000005.1"/>
</dbReference>
<dbReference type="PANTHER" id="PTHR30255:SF2">
    <property type="entry name" value="SINGLE-STRANDED-DNA-SPECIFIC EXONUCLEASE RECJ"/>
    <property type="match status" value="1"/>
</dbReference>
<evidence type="ECO:0000256" key="3">
    <source>
        <dbReference type="ARBA" id="ARBA00022722"/>
    </source>
</evidence>
<keyword evidence="11" id="KW-1185">Reference proteome</keyword>
<feature type="domain" description="DHHA1" evidence="7">
    <location>
        <begin position="347"/>
        <end position="438"/>
    </location>
</feature>
<sequence length="792" mass="88682">MLQSKTRWRLSDGEATRVTELAKALDLHPLVARLLINRGLSEPEAARRFLRASVDDLHDPFLLDGMDRAVERIRQALDRGEKIRIYGDYDADGVTSTSLMMRVFRRMEADVDYYIPNRFTEGYGLNQQALTRAKTEGVGLMVTVDTGISAVEQAAYARELGLDLIITDHHEPPAVLPKALAVINPKKPDCSYPFDLLAGVGVAFKLCHALLGEPPDDGWELAALGTIADLVPLMEENRILAARGLEAMNRFPSTGMTALVEASGIDGEVGAGHVGFSLGPRINASGRLDTAGRAVELMLTDDGDQARLIAEELDRMNRERQQLVESIAAEAIAQVETDPEANCRFILVAAPNWNVGVIGIVASRLVERYYRPTIVLGIDEETGMAKGSARSITGFDMFQALTACSQCLSHYGGHTMAAGMTLPRENLSAFHRHLDRLAGEWLTEEDYTPLSVVDSDLSLTEVDLPLIESIEKLAPYGMGNPTPRFRLTGVGLGRIQRIGRDKNHLKIMLEQNGSSLDAVGFRMGDLAEEITPQSHPELLGELSINEWNQRRIPQFLIRDVAVPHMQVFDWRSNTDQRERLRALADRPETLFLYDGGKPVWWESGLAAMVRSWESLKTYERGDELVRYLVLIHMPPSLTVAEKWFRGLDRLERIYFAYGDADWDGPSRAPEREHFKQLYGAMMKVGELRIPRDLDRLARMTGMSVKGIGFMLQVFEELDFVRRENGRLTLAPQAEKRPLSASSRYRRQQEREEVQQCFVYSSTRDLCTYIDSVRSEPAHRGGAELWISKTKSG</sequence>
<dbReference type="InterPro" id="IPR038763">
    <property type="entry name" value="DHH_sf"/>
</dbReference>
<accession>A0ABU1IQY6</accession>
<dbReference type="InterPro" id="IPR001667">
    <property type="entry name" value="DDH_dom"/>
</dbReference>
<comment type="caution">
    <text evidence="10">The sequence shown here is derived from an EMBL/GenBank/DDBJ whole genome shotgun (WGS) entry which is preliminary data.</text>
</comment>
<gene>
    <name evidence="10" type="ORF">JOE21_002356</name>
</gene>
<feature type="domain" description="RecJ OB" evidence="9">
    <location>
        <begin position="453"/>
        <end position="559"/>
    </location>
</feature>
<dbReference type="Proteomes" id="UP001185012">
    <property type="component" value="Unassembled WGS sequence"/>
</dbReference>
<evidence type="ECO:0000313" key="11">
    <source>
        <dbReference type="Proteomes" id="UP001185012"/>
    </source>
</evidence>
<evidence type="ECO:0000259" key="6">
    <source>
        <dbReference type="Pfam" id="PF01368"/>
    </source>
</evidence>
<dbReference type="GO" id="GO:0004527">
    <property type="term" value="F:exonuclease activity"/>
    <property type="evidence" value="ECO:0007669"/>
    <property type="project" value="UniProtKB-KW"/>
</dbReference>
<organism evidence="10 11">
    <name type="scientific">Desmospora profundinema</name>
    <dbReference type="NCBI Taxonomy" id="1571184"/>
    <lineage>
        <taxon>Bacteria</taxon>
        <taxon>Bacillati</taxon>
        <taxon>Bacillota</taxon>
        <taxon>Bacilli</taxon>
        <taxon>Bacillales</taxon>
        <taxon>Thermoactinomycetaceae</taxon>
        <taxon>Desmospora</taxon>
    </lineage>
</organism>
<keyword evidence="5 10" id="KW-0269">Exonuclease</keyword>
<keyword evidence="3" id="KW-0540">Nuclease</keyword>
<dbReference type="InterPro" id="IPR041122">
    <property type="entry name" value="RecJ_OB"/>
</dbReference>
<dbReference type="Gene3D" id="3.10.310.30">
    <property type="match status" value="1"/>
</dbReference>
<dbReference type="Pfam" id="PF01368">
    <property type="entry name" value="DHH"/>
    <property type="match status" value="1"/>
</dbReference>
<keyword evidence="4 10" id="KW-0378">Hydrolase</keyword>
<dbReference type="Pfam" id="PF02272">
    <property type="entry name" value="DHHA1"/>
    <property type="match status" value="1"/>
</dbReference>
<evidence type="ECO:0000259" key="8">
    <source>
        <dbReference type="Pfam" id="PF10141"/>
    </source>
</evidence>
<dbReference type="InterPro" id="IPR051673">
    <property type="entry name" value="SSDNA_exonuclease_RecJ"/>
</dbReference>
<feature type="domain" description="Single-stranded-DNA-specific exonuclease RecJ C-terminal" evidence="8">
    <location>
        <begin position="566"/>
        <end position="768"/>
    </location>
</feature>
<protein>
    <recommendedName>
        <fullName evidence="2">Single-stranded-DNA-specific exonuclease RecJ</fullName>
    </recommendedName>
</protein>
<name>A0ABU1IQY6_9BACL</name>
<evidence type="ECO:0000256" key="1">
    <source>
        <dbReference type="ARBA" id="ARBA00005915"/>
    </source>
</evidence>
<feature type="domain" description="DDH" evidence="6">
    <location>
        <begin position="82"/>
        <end position="224"/>
    </location>
</feature>
<evidence type="ECO:0000313" key="10">
    <source>
        <dbReference type="EMBL" id="MDR6226349.1"/>
    </source>
</evidence>
<dbReference type="SUPFAM" id="SSF64182">
    <property type="entry name" value="DHH phosphoesterases"/>
    <property type="match status" value="1"/>
</dbReference>
<dbReference type="PANTHER" id="PTHR30255">
    <property type="entry name" value="SINGLE-STRANDED-DNA-SPECIFIC EXONUCLEASE RECJ"/>
    <property type="match status" value="1"/>
</dbReference>
<dbReference type="InterPro" id="IPR018779">
    <property type="entry name" value="RecJ_C"/>
</dbReference>
<evidence type="ECO:0000256" key="2">
    <source>
        <dbReference type="ARBA" id="ARBA00019841"/>
    </source>
</evidence>
<dbReference type="EMBL" id="JAVDQG010000005">
    <property type="protein sequence ID" value="MDR6226349.1"/>
    <property type="molecule type" value="Genomic_DNA"/>
</dbReference>
<evidence type="ECO:0000259" key="9">
    <source>
        <dbReference type="Pfam" id="PF17768"/>
    </source>
</evidence>
<reference evidence="10 11" key="1">
    <citation type="submission" date="2023-07" db="EMBL/GenBank/DDBJ databases">
        <title>Genomic Encyclopedia of Type Strains, Phase IV (KMG-IV): sequencing the most valuable type-strain genomes for metagenomic binning, comparative biology and taxonomic classification.</title>
        <authorList>
            <person name="Goeker M."/>
        </authorList>
    </citation>
    <scope>NUCLEOTIDE SEQUENCE [LARGE SCALE GENOMIC DNA]</scope>
    <source>
        <strain evidence="10 11">DSM 45903</strain>
    </source>
</reference>
<dbReference type="Gene3D" id="3.90.1640.30">
    <property type="match status" value="1"/>
</dbReference>
<dbReference type="InterPro" id="IPR003156">
    <property type="entry name" value="DHHA1_dom"/>
</dbReference>
<dbReference type="Pfam" id="PF17768">
    <property type="entry name" value="RecJ_OB"/>
    <property type="match status" value="1"/>
</dbReference>
<dbReference type="InterPro" id="IPR004610">
    <property type="entry name" value="RecJ"/>
</dbReference>
<evidence type="ECO:0000259" key="7">
    <source>
        <dbReference type="Pfam" id="PF02272"/>
    </source>
</evidence>
<dbReference type="Pfam" id="PF10141">
    <property type="entry name" value="ssDNA-exonuc_C"/>
    <property type="match status" value="1"/>
</dbReference>